<dbReference type="AlphaFoldDB" id="A2SLK5"/>
<organism evidence="6 7">
    <name type="scientific">Methylibium petroleiphilum (strain ATCC BAA-1232 / LMG 22953 / PM1)</name>
    <dbReference type="NCBI Taxonomy" id="420662"/>
    <lineage>
        <taxon>Bacteria</taxon>
        <taxon>Pseudomonadati</taxon>
        <taxon>Pseudomonadota</taxon>
        <taxon>Betaproteobacteria</taxon>
        <taxon>Burkholderiales</taxon>
        <taxon>Sphaerotilaceae</taxon>
        <taxon>Methylibium</taxon>
    </lineage>
</organism>
<dbReference type="SUPFAM" id="SSF57716">
    <property type="entry name" value="Glucocorticoid receptor-like (DNA-binding domain)"/>
    <property type="match status" value="1"/>
</dbReference>
<dbReference type="PANTHER" id="PTHR33823:SF4">
    <property type="entry name" value="GENERAL STRESS PROTEIN 16O"/>
    <property type="match status" value="1"/>
</dbReference>
<evidence type="ECO:0000313" key="6">
    <source>
        <dbReference type="EMBL" id="ABM96444.1"/>
    </source>
</evidence>
<dbReference type="SUPFAM" id="SSF109635">
    <property type="entry name" value="DnaK suppressor protein DksA, alpha-hairpin domain"/>
    <property type="match status" value="1"/>
</dbReference>
<evidence type="ECO:0000256" key="2">
    <source>
        <dbReference type="ARBA" id="ARBA00022771"/>
    </source>
</evidence>
<evidence type="ECO:0000256" key="1">
    <source>
        <dbReference type="ARBA" id="ARBA00022723"/>
    </source>
</evidence>
<reference evidence="6 7" key="1">
    <citation type="journal article" date="2007" name="J. Bacteriol.">
        <title>Whole-genome analysis of the methyl tert-butyl ether-degrading beta-proteobacterium Methylibium petroleiphilum PM1.</title>
        <authorList>
            <person name="Kane S.R."/>
            <person name="Chakicherla A.Y."/>
            <person name="Chain P.S.G."/>
            <person name="Schmidt R."/>
            <person name="Shin M.W."/>
            <person name="Legler T.C."/>
            <person name="Scow K.M."/>
            <person name="Larimer F.W."/>
            <person name="Lucas S.M."/>
            <person name="Richardson P.M."/>
            <person name="Hristova K.R."/>
        </authorList>
    </citation>
    <scope>NUCLEOTIDE SEQUENCE [LARGE SCALE GENOMIC DNA]</scope>
    <source>
        <strain evidence="7">ATCC BAA-1232 / LMG 22953 / PM1</strain>
    </source>
</reference>
<sequence length="122" mass="13539">MNTRPCADLRDDLLAREARLRDELRAHRARLLEPAAATGNTFVAGSEGAAADAEDELDITLISHWQRELDEVSAALQRLNTGSYGHCERCGEPIGLPRLRALPEARHCLDCQEQADRAVHRT</sequence>
<name>A2SLK5_METPP</name>
<dbReference type="Proteomes" id="UP000000366">
    <property type="component" value="Chromosome"/>
</dbReference>
<dbReference type="InterPro" id="IPR020458">
    <property type="entry name" value="Znf_DskA_TraR_CS"/>
</dbReference>
<protein>
    <submittedName>
        <fullName evidence="6">Putative DNA-binding protein</fullName>
    </submittedName>
</protein>
<keyword evidence="2" id="KW-0863">Zinc-finger</keyword>
<keyword evidence="3" id="KW-0862">Zinc</keyword>
<dbReference type="HOGENOM" id="CLU_043144_4_2_4"/>
<keyword evidence="7" id="KW-1185">Reference proteome</keyword>
<feature type="zinc finger region" description="dksA C4-type" evidence="4">
    <location>
        <begin position="87"/>
        <end position="111"/>
    </location>
</feature>
<gene>
    <name evidence="6" type="ordered locus">Mpe_A3491</name>
</gene>
<evidence type="ECO:0000256" key="3">
    <source>
        <dbReference type="ARBA" id="ARBA00022833"/>
    </source>
</evidence>
<dbReference type="PANTHER" id="PTHR33823">
    <property type="entry name" value="RNA POLYMERASE-BINDING TRANSCRIPTION FACTOR DKSA-RELATED"/>
    <property type="match status" value="1"/>
</dbReference>
<proteinExistence type="predicted"/>
<dbReference type="GO" id="GO:0003677">
    <property type="term" value="F:DNA binding"/>
    <property type="evidence" value="ECO:0007669"/>
    <property type="project" value="UniProtKB-KW"/>
</dbReference>
<feature type="domain" description="Zinc finger DksA/TraR C4-type" evidence="5">
    <location>
        <begin position="82"/>
        <end position="115"/>
    </location>
</feature>
<dbReference type="KEGG" id="mpt:Mpe_A3491"/>
<dbReference type="InterPro" id="IPR000962">
    <property type="entry name" value="Znf_DskA_TraR"/>
</dbReference>
<keyword evidence="6" id="KW-0238">DNA-binding</keyword>
<dbReference type="STRING" id="420662.Mpe_A3491"/>
<dbReference type="RefSeq" id="WP_011831064.1">
    <property type="nucleotide sequence ID" value="NC_008825.1"/>
</dbReference>
<dbReference type="EMBL" id="CP000555">
    <property type="protein sequence ID" value="ABM96444.1"/>
    <property type="molecule type" value="Genomic_DNA"/>
</dbReference>
<evidence type="ECO:0000256" key="4">
    <source>
        <dbReference type="PROSITE-ProRule" id="PRU00510"/>
    </source>
</evidence>
<evidence type="ECO:0000259" key="5">
    <source>
        <dbReference type="Pfam" id="PF01258"/>
    </source>
</evidence>
<keyword evidence="1" id="KW-0479">Metal-binding</keyword>
<dbReference type="Pfam" id="PF01258">
    <property type="entry name" value="zf-dskA_traR"/>
    <property type="match status" value="1"/>
</dbReference>
<dbReference type="Gene3D" id="1.20.120.910">
    <property type="entry name" value="DksA, coiled-coil domain"/>
    <property type="match status" value="1"/>
</dbReference>
<dbReference type="GO" id="GO:0008270">
    <property type="term" value="F:zinc ion binding"/>
    <property type="evidence" value="ECO:0007669"/>
    <property type="project" value="UniProtKB-KW"/>
</dbReference>
<dbReference type="PROSITE" id="PS51128">
    <property type="entry name" value="ZF_DKSA_2"/>
    <property type="match status" value="1"/>
</dbReference>
<dbReference type="eggNOG" id="COG1734">
    <property type="taxonomic scope" value="Bacteria"/>
</dbReference>
<accession>A2SLK5</accession>
<evidence type="ECO:0000313" key="7">
    <source>
        <dbReference type="Proteomes" id="UP000000366"/>
    </source>
</evidence>
<dbReference type="InterPro" id="IPR037187">
    <property type="entry name" value="DnaK_N"/>
</dbReference>
<dbReference type="PROSITE" id="PS01102">
    <property type="entry name" value="ZF_DKSA_1"/>
    <property type="match status" value="1"/>
</dbReference>